<dbReference type="GO" id="GO:0003700">
    <property type="term" value="F:DNA-binding transcription factor activity"/>
    <property type="evidence" value="ECO:0007669"/>
    <property type="project" value="TreeGrafter"/>
</dbReference>
<dbReference type="InterPro" id="IPR000595">
    <property type="entry name" value="cNMP-bd_dom"/>
</dbReference>
<protein>
    <submittedName>
        <fullName evidence="6">CRP-like cAMP-binding protein</fullName>
    </submittedName>
</protein>
<dbReference type="SUPFAM" id="SSF46785">
    <property type="entry name" value="Winged helix' DNA-binding domain"/>
    <property type="match status" value="1"/>
</dbReference>
<gene>
    <name evidence="6" type="ORF">HNQ70_003525</name>
</gene>
<evidence type="ECO:0000256" key="1">
    <source>
        <dbReference type="ARBA" id="ARBA00023015"/>
    </source>
</evidence>
<dbReference type="RefSeq" id="WP_183970182.1">
    <property type="nucleotide sequence ID" value="NZ_BAABEW010000020.1"/>
</dbReference>
<dbReference type="InterPro" id="IPR014710">
    <property type="entry name" value="RmlC-like_jellyroll"/>
</dbReference>
<dbReference type="InterPro" id="IPR036390">
    <property type="entry name" value="WH_DNA-bd_sf"/>
</dbReference>
<dbReference type="CDD" id="cd00038">
    <property type="entry name" value="CAP_ED"/>
    <property type="match status" value="1"/>
</dbReference>
<dbReference type="InterPro" id="IPR050397">
    <property type="entry name" value="Env_Response_Regulators"/>
</dbReference>
<evidence type="ECO:0000259" key="4">
    <source>
        <dbReference type="PROSITE" id="PS50042"/>
    </source>
</evidence>
<dbReference type="SMART" id="SM00100">
    <property type="entry name" value="cNMP"/>
    <property type="match status" value="1"/>
</dbReference>
<evidence type="ECO:0000313" key="7">
    <source>
        <dbReference type="Proteomes" id="UP000532440"/>
    </source>
</evidence>
<dbReference type="InterPro" id="IPR018490">
    <property type="entry name" value="cNMP-bd_dom_sf"/>
</dbReference>
<dbReference type="PROSITE" id="PS51063">
    <property type="entry name" value="HTH_CRP_2"/>
    <property type="match status" value="1"/>
</dbReference>
<evidence type="ECO:0000259" key="5">
    <source>
        <dbReference type="PROSITE" id="PS51063"/>
    </source>
</evidence>
<evidence type="ECO:0000256" key="3">
    <source>
        <dbReference type="ARBA" id="ARBA00023163"/>
    </source>
</evidence>
<reference evidence="6 7" key="1">
    <citation type="submission" date="2020-08" db="EMBL/GenBank/DDBJ databases">
        <title>Genomic Encyclopedia of Type Strains, Phase IV (KMG-IV): sequencing the most valuable type-strain genomes for metagenomic binning, comparative biology and taxonomic classification.</title>
        <authorList>
            <person name="Goeker M."/>
        </authorList>
    </citation>
    <scope>NUCLEOTIDE SEQUENCE [LARGE SCALE GENOMIC DNA]</scope>
    <source>
        <strain evidence="6 7">DSM 29781</strain>
    </source>
</reference>
<keyword evidence="3" id="KW-0804">Transcription</keyword>
<evidence type="ECO:0000313" key="6">
    <source>
        <dbReference type="EMBL" id="MBB5273495.1"/>
    </source>
</evidence>
<keyword evidence="1" id="KW-0805">Transcription regulation</keyword>
<comment type="caution">
    <text evidence="6">The sequence shown here is derived from an EMBL/GenBank/DDBJ whole genome shotgun (WGS) entry which is preliminary data.</text>
</comment>
<dbReference type="GO" id="GO:0003677">
    <property type="term" value="F:DNA binding"/>
    <property type="evidence" value="ECO:0007669"/>
    <property type="project" value="UniProtKB-KW"/>
</dbReference>
<dbReference type="Pfam" id="PF00027">
    <property type="entry name" value="cNMP_binding"/>
    <property type="match status" value="1"/>
</dbReference>
<accession>A0A7W8HLX3</accession>
<dbReference type="PANTHER" id="PTHR24567">
    <property type="entry name" value="CRP FAMILY TRANSCRIPTIONAL REGULATORY PROTEIN"/>
    <property type="match status" value="1"/>
</dbReference>
<dbReference type="InterPro" id="IPR012318">
    <property type="entry name" value="HTH_CRP"/>
</dbReference>
<dbReference type="Gene3D" id="2.60.120.10">
    <property type="entry name" value="Jelly Rolls"/>
    <property type="match status" value="1"/>
</dbReference>
<dbReference type="SMART" id="SM00419">
    <property type="entry name" value="HTH_CRP"/>
    <property type="match status" value="1"/>
</dbReference>
<dbReference type="GO" id="GO:0005829">
    <property type="term" value="C:cytosol"/>
    <property type="evidence" value="ECO:0007669"/>
    <property type="project" value="TreeGrafter"/>
</dbReference>
<name>A0A7W8HLX3_9BURK</name>
<dbReference type="SUPFAM" id="SSF51206">
    <property type="entry name" value="cAMP-binding domain-like"/>
    <property type="match status" value="1"/>
</dbReference>
<organism evidence="6 7">
    <name type="scientific">Quisquiliibacterium transsilvanicum</name>
    <dbReference type="NCBI Taxonomy" id="1549638"/>
    <lineage>
        <taxon>Bacteria</taxon>
        <taxon>Pseudomonadati</taxon>
        <taxon>Pseudomonadota</taxon>
        <taxon>Betaproteobacteria</taxon>
        <taxon>Burkholderiales</taxon>
        <taxon>Burkholderiaceae</taxon>
        <taxon>Quisquiliibacterium</taxon>
    </lineage>
</organism>
<evidence type="ECO:0000256" key="2">
    <source>
        <dbReference type="ARBA" id="ARBA00023125"/>
    </source>
</evidence>
<dbReference type="EMBL" id="JACHGB010000007">
    <property type="protein sequence ID" value="MBB5273495.1"/>
    <property type="molecule type" value="Genomic_DNA"/>
</dbReference>
<sequence>MPVSSLALRACALFAQAPDAVLEQASERMEIVPLKRREVLLSGNHPFNGLGLVLQGRVQAIDYTIDGREVALTTIEAGGVFGHANLMAPRPIALTWMAMTPSTLAVMTPDDAMALFQHGQMSLHVATDMAQQVCDFLGWQKILAVHPVGARLCTWLIWHAAGADLISLHTHAELAWRLNTTRESVTRILQRLQADGILRREGELWRVVSHERLQELAQGDTKVGL</sequence>
<keyword evidence="2" id="KW-0238">DNA-binding</keyword>
<dbReference type="Gene3D" id="1.10.10.10">
    <property type="entry name" value="Winged helix-like DNA-binding domain superfamily/Winged helix DNA-binding domain"/>
    <property type="match status" value="1"/>
</dbReference>
<dbReference type="PROSITE" id="PS50042">
    <property type="entry name" value="CNMP_BINDING_3"/>
    <property type="match status" value="1"/>
</dbReference>
<dbReference type="InterPro" id="IPR036388">
    <property type="entry name" value="WH-like_DNA-bd_sf"/>
</dbReference>
<dbReference type="AlphaFoldDB" id="A0A7W8HLX3"/>
<dbReference type="PANTHER" id="PTHR24567:SF74">
    <property type="entry name" value="HTH-TYPE TRANSCRIPTIONAL REGULATOR ARCR"/>
    <property type="match status" value="1"/>
</dbReference>
<feature type="domain" description="HTH crp-type" evidence="5">
    <location>
        <begin position="146"/>
        <end position="211"/>
    </location>
</feature>
<keyword evidence="7" id="KW-1185">Reference proteome</keyword>
<proteinExistence type="predicted"/>
<dbReference type="Pfam" id="PF13545">
    <property type="entry name" value="HTH_Crp_2"/>
    <property type="match status" value="1"/>
</dbReference>
<feature type="domain" description="Cyclic nucleotide-binding" evidence="4">
    <location>
        <begin position="13"/>
        <end position="107"/>
    </location>
</feature>
<dbReference type="Proteomes" id="UP000532440">
    <property type="component" value="Unassembled WGS sequence"/>
</dbReference>